<dbReference type="PANTHER" id="PTHR37841">
    <property type="entry name" value="GLR2918 PROTEIN"/>
    <property type="match status" value="1"/>
</dbReference>
<protein>
    <submittedName>
        <fullName evidence="1">WG repeat-containing protein</fullName>
    </submittedName>
</protein>
<accession>A0ABW5N3P1</accession>
<dbReference type="Pfam" id="PF14903">
    <property type="entry name" value="WG_beta_rep"/>
    <property type="match status" value="2"/>
</dbReference>
<sequence>MNKNDQYGLLDSKGKRITLMIYHYIGLFSEGLALVQKHNDGNYGFINTSGKVVHPFIYEDAYFFIDGVTAVKFEGTYKLINTEGKVIVDSKSDNLFKPSVNGREYHFDHSKVYNSKGELMSE</sequence>
<organism evidence="1 2">
    <name type="scientific">Aquimarina hainanensis</name>
    <dbReference type="NCBI Taxonomy" id="1578017"/>
    <lineage>
        <taxon>Bacteria</taxon>
        <taxon>Pseudomonadati</taxon>
        <taxon>Bacteroidota</taxon>
        <taxon>Flavobacteriia</taxon>
        <taxon>Flavobacteriales</taxon>
        <taxon>Flavobacteriaceae</taxon>
        <taxon>Aquimarina</taxon>
    </lineage>
</organism>
<comment type="caution">
    <text evidence="1">The sequence shown here is derived from an EMBL/GenBank/DDBJ whole genome shotgun (WGS) entry which is preliminary data.</text>
</comment>
<dbReference type="RefSeq" id="WP_378258366.1">
    <property type="nucleotide sequence ID" value="NZ_JBHSJV010000001.1"/>
</dbReference>
<proteinExistence type="predicted"/>
<keyword evidence="2" id="KW-1185">Reference proteome</keyword>
<dbReference type="InterPro" id="IPR032774">
    <property type="entry name" value="WG_beta_rep"/>
</dbReference>
<gene>
    <name evidence="1" type="ORF">ACFSTE_02595</name>
</gene>
<dbReference type="PANTHER" id="PTHR37841:SF1">
    <property type="entry name" value="DUF3298 DOMAIN-CONTAINING PROTEIN"/>
    <property type="match status" value="1"/>
</dbReference>
<reference evidence="2" key="1">
    <citation type="journal article" date="2019" name="Int. J. Syst. Evol. Microbiol.">
        <title>The Global Catalogue of Microorganisms (GCM) 10K type strain sequencing project: providing services to taxonomists for standard genome sequencing and annotation.</title>
        <authorList>
            <consortium name="The Broad Institute Genomics Platform"/>
            <consortium name="The Broad Institute Genome Sequencing Center for Infectious Disease"/>
            <person name="Wu L."/>
            <person name="Ma J."/>
        </authorList>
    </citation>
    <scope>NUCLEOTIDE SEQUENCE [LARGE SCALE GENOMIC DNA]</scope>
    <source>
        <strain evidence="2">KCTC 42423</strain>
    </source>
</reference>
<evidence type="ECO:0000313" key="2">
    <source>
        <dbReference type="Proteomes" id="UP001597459"/>
    </source>
</evidence>
<evidence type="ECO:0000313" key="1">
    <source>
        <dbReference type="EMBL" id="MFD2589701.1"/>
    </source>
</evidence>
<dbReference type="EMBL" id="JBHULX010000001">
    <property type="protein sequence ID" value="MFD2589701.1"/>
    <property type="molecule type" value="Genomic_DNA"/>
</dbReference>
<name>A0ABW5N3P1_9FLAO</name>
<dbReference type="Proteomes" id="UP001597459">
    <property type="component" value="Unassembled WGS sequence"/>
</dbReference>